<reference evidence="2 3" key="1">
    <citation type="journal article" date="2018" name="New Phytol.">
        <title>Comparative genomics and transcriptomics depict ericoid mycorrhizal fungi as versatile saprotrophs and plant mutualists.</title>
        <authorList>
            <person name="Martino E."/>
            <person name="Morin E."/>
            <person name="Grelet G.A."/>
            <person name="Kuo A."/>
            <person name="Kohler A."/>
            <person name="Daghino S."/>
            <person name="Barry K.W."/>
            <person name="Cichocki N."/>
            <person name="Clum A."/>
            <person name="Dockter R.B."/>
            <person name="Hainaut M."/>
            <person name="Kuo R.C."/>
            <person name="LaButti K."/>
            <person name="Lindahl B.D."/>
            <person name="Lindquist E.A."/>
            <person name="Lipzen A."/>
            <person name="Khouja H.R."/>
            <person name="Magnuson J."/>
            <person name="Murat C."/>
            <person name="Ohm R.A."/>
            <person name="Singer S.W."/>
            <person name="Spatafora J.W."/>
            <person name="Wang M."/>
            <person name="Veneault-Fourrey C."/>
            <person name="Henrissat B."/>
            <person name="Grigoriev I.V."/>
            <person name="Martin F.M."/>
            <person name="Perotto S."/>
        </authorList>
    </citation>
    <scope>NUCLEOTIDE SEQUENCE [LARGE SCALE GENOMIC DNA]</scope>
    <source>
        <strain evidence="2 3">ATCC 22711</strain>
    </source>
</reference>
<dbReference type="InParanoid" id="A0A2T3AZ69"/>
<proteinExistence type="predicted"/>
<sequence>MAPDLSSDDDDGFLHEVLAEGQLVVILVERAVGNLAAQDLETNYEKFHGECPSVRIKREKYTDTVQILSLLKVPKINDGAGETPLGILGPRSSEDKFSLNQYMLETTEAQANVMREIAKAATRQVEIKIGAHMPICQYHRKTGRIRTPREHSDSESSSSGDDTGSNAETDGDKSIMTSEARYSPSSSGYRQHCEAKVTSSSSFTLSAGSNGRWIRTSTGKYSINPVKCPPCARRKKGTKCRGGPPCRECWSKGRRSAVLCQEWSEDCDIEMEQEIRDGENETPRL</sequence>
<feature type="compositionally biased region" description="Low complexity" evidence="1">
    <location>
        <begin position="155"/>
        <end position="165"/>
    </location>
</feature>
<dbReference type="OrthoDB" id="10639359at2759"/>
<dbReference type="GeneID" id="36573794"/>
<accession>A0A2T3AZ69</accession>
<organism evidence="2 3">
    <name type="scientific">Amorphotheca resinae ATCC 22711</name>
    <dbReference type="NCBI Taxonomy" id="857342"/>
    <lineage>
        <taxon>Eukaryota</taxon>
        <taxon>Fungi</taxon>
        <taxon>Dikarya</taxon>
        <taxon>Ascomycota</taxon>
        <taxon>Pezizomycotina</taxon>
        <taxon>Leotiomycetes</taxon>
        <taxon>Helotiales</taxon>
        <taxon>Amorphothecaceae</taxon>
        <taxon>Amorphotheca</taxon>
    </lineage>
</organism>
<name>A0A2T3AZ69_AMORE</name>
<evidence type="ECO:0000313" key="2">
    <source>
        <dbReference type="EMBL" id="PSS15376.1"/>
    </source>
</evidence>
<evidence type="ECO:0000256" key="1">
    <source>
        <dbReference type="SAM" id="MobiDB-lite"/>
    </source>
</evidence>
<evidence type="ECO:0000313" key="3">
    <source>
        <dbReference type="Proteomes" id="UP000241818"/>
    </source>
</evidence>
<dbReference type="Proteomes" id="UP000241818">
    <property type="component" value="Unassembled WGS sequence"/>
</dbReference>
<feature type="region of interest" description="Disordered" evidence="1">
    <location>
        <begin position="139"/>
        <end position="189"/>
    </location>
</feature>
<keyword evidence="3" id="KW-1185">Reference proteome</keyword>
<dbReference type="AlphaFoldDB" id="A0A2T3AZ69"/>
<protein>
    <submittedName>
        <fullName evidence="2">Uncharacterized protein</fullName>
    </submittedName>
</protein>
<dbReference type="EMBL" id="KZ679013">
    <property type="protein sequence ID" value="PSS15376.1"/>
    <property type="molecule type" value="Genomic_DNA"/>
</dbReference>
<gene>
    <name evidence="2" type="ORF">M430DRAFT_277687</name>
</gene>
<dbReference type="RefSeq" id="XP_024719975.1">
    <property type="nucleotide sequence ID" value="XM_024865713.1"/>
</dbReference>